<dbReference type="EMBL" id="QGKY02000164">
    <property type="protein sequence ID" value="KAF2593413.1"/>
    <property type="molecule type" value="Genomic_DNA"/>
</dbReference>
<gene>
    <name evidence="1" type="ORF">F2Q70_00045559</name>
</gene>
<name>A0A8S9KJ26_BRACR</name>
<proteinExistence type="predicted"/>
<organism evidence="1">
    <name type="scientific">Brassica cretica</name>
    <name type="common">Mustard</name>
    <dbReference type="NCBI Taxonomy" id="69181"/>
    <lineage>
        <taxon>Eukaryota</taxon>
        <taxon>Viridiplantae</taxon>
        <taxon>Streptophyta</taxon>
        <taxon>Embryophyta</taxon>
        <taxon>Tracheophyta</taxon>
        <taxon>Spermatophyta</taxon>
        <taxon>Magnoliopsida</taxon>
        <taxon>eudicotyledons</taxon>
        <taxon>Gunneridae</taxon>
        <taxon>Pentapetalae</taxon>
        <taxon>rosids</taxon>
        <taxon>malvids</taxon>
        <taxon>Brassicales</taxon>
        <taxon>Brassicaceae</taxon>
        <taxon>Brassiceae</taxon>
        <taxon>Brassica</taxon>
    </lineage>
</organism>
<evidence type="ECO:0000313" key="1">
    <source>
        <dbReference type="EMBL" id="KAF2593413.1"/>
    </source>
</evidence>
<accession>A0A8S9KJ26</accession>
<protein>
    <submittedName>
        <fullName evidence="1">Uncharacterized protein</fullName>
    </submittedName>
</protein>
<comment type="caution">
    <text evidence="1">The sequence shown here is derived from an EMBL/GenBank/DDBJ whole genome shotgun (WGS) entry which is preliminary data.</text>
</comment>
<reference evidence="1" key="1">
    <citation type="submission" date="2019-12" db="EMBL/GenBank/DDBJ databases">
        <title>Genome sequencing and annotation of Brassica cretica.</title>
        <authorList>
            <person name="Studholme D.J."/>
            <person name="Sarris P.F."/>
        </authorList>
    </citation>
    <scope>NUCLEOTIDE SEQUENCE</scope>
    <source>
        <strain evidence="1">PFS-102/07</strain>
        <tissue evidence="1">Leaf</tissue>
    </source>
</reference>
<dbReference type="AlphaFoldDB" id="A0A8S9KJ26"/>
<sequence length="77" mass="8716">MHGSSAEAPMNSTIEAEAIALLMATQQMIRLTTLKLPSWEIEGQFIIGYCGEVILWKEAKRRAQTCVLVYKFIRMVV</sequence>